<accession>A0A9W7MT10</accession>
<evidence type="ECO:0000256" key="2">
    <source>
        <dbReference type="PROSITE-ProRule" id="PRU00708"/>
    </source>
</evidence>
<evidence type="ECO:0000313" key="3">
    <source>
        <dbReference type="EMBL" id="GMJ11787.1"/>
    </source>
</evidence>
<name>A0A9W7MT10_HIBTR</name>
<dbReference type="Gene3D" id="1.25.40.10">
    <property type="entry name" value="Tetratricopeptide repeat domain"/>
    <property type="match status" value="2"/>
</dbReference>
<dbReference type="PANTHER" id="PTHR47926:SF347">
    <property type="entry name" value="PENTATRICOPEPTIDE REPEAT-CONTAINING PROTEIN"/>
    <property type="match status" value="1"/>
</dbReference>
<dbReference type="AlphaFoldDB" id="A0A9W7MT10"/>
<proteinExistence type="predicted"/>
<dbReference type="InterPro" id="IPR002885">
    <property type="entry name" value="PPR_rpt"/>
</dbReference>
<dbReference type="InterPro" id="IPR011990">
    <property type="entry name" value="TPR-like_helical_dom_sf"/>
</dbReference>
<dbReference type="FunFam" id="1.25.40.10:FF:000196">
    <property type="entry name" value="Pentatricopeptide repeat-containing protein At4g14850"/>
    <property type="match status" value="1"/>
</dbReference>
<feature type="repeat" description="PPR" evidence="2">
    <location>
        <begin position="5"/>
        <end position="39"/>
    </location>
</feature>
<dbReference type="NCBIfam" id="TIGR00756">
    <property type="entry name" value="PPR"/>
    <property type="match status" value="3"/>
</dbReference>
<dbReference type="GO" id="GO:0009451">
    <property type="term" value="P:RNA modification"/>
    <property type="evidence" value="ECO:0007669"/>
    <property type="project" value="InterPro"/>
</dbReference>
<dbReference type="EMBL" id="BSYR01000061">
    <property type="protein sequence ID" value="GMJ11787.1"/>
    <property type="molecule type" value="Genomic_DNA"/>
</dbReference>
<protein>
    <recommendedName>
        <fullName evidence="5">Pentatricopeptide repeat-containing protein</fullName>
    </recommendedName>
</protein>
<dbReference type="InterPro" id="IPR046960">
    <property type="entry name" value="PPR_At4g14850-like_plant"/>
</dbReference>
<reference evidence="3" key="1">
    <citation type="submission" date="2023-05" db="EMBL/GenBank/DDBJ databases">
        <title>Genome and transcriptome analyses reveal genes involved in the formation of fine ridges on petal epidermal cells in Hibiscus trionum.</title>
        <authorList>
            <person name="Koshimizu S."/>
            <person name="Masuda S."/>
            <person name="Ishii T."/>
            <person name="Shirasu K."/>
            <person name="Hoshino A."/>
            <person name="Arita M."/>
        </authorList>
    </citation>
    <scope>NUCLEOTIDE SEQUENCE</scope>
    <source>
        <strain evidence="3">Hamamatsu line</strain>
    </source>
</reference>
<evidence type="ECO:0000313" key="4">
    <source>
        <dbReference type="Proteomes" id="UP001165190"/>
    </source>
</evidence>
<keyword evidence="4" id="KW-1185">Reference proteome</keyword>
<organism evidence="3 4">
    <name type="scientific">Hibiscus trionum</name>
    <name type="common">Flower of an hour</name>
    <dbReference type="NCBI Taxonomy" id="183268"/>
    <lineage>
        <taxon>Eukaryota</taxon>
        <taxon>Viridiplantae</taxon>
        <taxon>Streptophyta</taxon>
        <taxon>Embryophyta</taxon>
        <taxon>Tracheophyta</taxon>
        <taxon>Spermatophyta</taxon>
        <taxon>Magnoliopsida</taxon>
        <taxon>eudicotyledons</taxon>
        <taxon>Gunneridae</taxon>
        <taxon>Pentapetalae</taxon>
        <taxon>rosids</taxon>
        <taxon>malvids</taxon>
        <taxon>Malvales</taxon>
        <taxon>Malvaceae</taxon>
        <taxon>Malvoideae</taxon>
        <taxon>Hibiscus</taxon>
    </lineage>
</organism>
<gene>
    <name evidence="3" type="ORF">HRI_004847900</name>
</gene>
<dbReference type="PANTHER" id="PTHR47926">
    <property type="entry name" value="PENTATRICOPEPTIDE REPEAT-CONTAINING PROTEIN"/>
    <property type="match status" value="1"/>
</dbReference>
<feature type="repeat" description="PPR" evidence="2">
    <location>
        <begin position="107"/>
        <end position="141"/>
    </location>
</feature>
<evidence type="ECO:0008006" key="5">
    <source>
        <dbReference type="Google" id="ProtNLM"/>
    </source>
</evidence>
<dbReference type="Proteomes" id="UP001165190">
    <property type="component" value="Unassembled WGS sequence"/>
</dbReference>
<dbReference type="Pfam" id="PF13041">
    <property type="entry name" value="PPR_2"/>
    <property type="match status" value="2"/>
</dbReference>
<sequence>MPMRDTVSWNTMVSGVLRNGEFGKGFEYFKQMRESGFCWFDQATLTTILSACDRVEFCPVVKMMHGLVFLSGFEKGISVGNSMITSYFKCGCARSGRRVFDEMFERNVITWTAMISGLVQNELYEESLELFNQMRSGSVCPNSLTYLS</sequence>
<dbReference type="GO" id="GO:0003723">
    <property type="term" value="F:RNA binding"/>
    <property type="evidence" value="ECO:0007669"/>
    <property type="project" value="InterPro"/>
</dbReference>
<keyword evidence="1" id="KW-0677">Repeat</keyword>
<comment type="caution">
    <text evidence="3">The sequence shown here is derived from an EMBL/GenBank/DDBJ whole genome shotgun (WGS) entry which is preliminary data.</text>
</comment>
<dbReference type="PROSITE" id="PS51375">
    <property type="entry name" value="PPR"/>
    <property type="match status" value="2"/>
</dbReference>
<evidence type="ECO:0000256" key="1">
    <source>
        <dbReference type="ARBA" id="ARBA00022737"/>
    </source>
</evidence>
<dbReference type="OrthoDB" id="635740at2759"/>